<evidence type="ECO:0000256" key="4">
    <source>
        <dbReference type="ARBA" id="ARBA00023136"/>
    </source>
</evidence>
<proteinExistence type="predicted"/>
<feature type="domain" description="NnrU" evidence="6">
    <location>
        <begin position="3"/>
        <end position="178"/>
    </location>
</feature>
<dbReference type="RefSeq" id="WP_216032634.1">
    <property type="nucleotide sequence ID" value="NZ_JAHKNG010000009.1"/>
</dbReference>
<evidence type="ECO:0000256" key="1">
    <source>
        <dbReference type="ARBA" id="ARBA00004141"/>
    </source>
</evidence>
<dbReference type="Pfam" id="PF07298">
    <property type="entry name" value="NnrU"/>
    <property type="match status" value="1"/>
</dbReference>
<organism evidence="7 8">
    <name type="scientific">Paracoccus marinaquae</name>
    <dbReference type="NCBI Taxonomy" id="2841926"/>
    <lineage>
        <taxon>Bacteria</taxon>
        <taxon>Pseudomonadati</taxon>
        <taxon>Pseudomonadota</taxon>
        <taxon>Alphaproteobacteria</taxon>
        <taxon>Rhodobacterales</taxon>
        <taxon>Paracoccaceae</taxon>
        <taxon>Paracoccus</taxon>
    </lineage>
</organism>
<comment type="subcellular location">
    <subcellularLocation>
        <location evidence="1">Membrane</location>
        <topology evidence="1">Multi-pass membrane protein</topology>
    </subcellularLocation>
</comment>
<accession>A0ABS6AH91</accession>
<keyword evidence="8" id="KW-1185">Reference proteome</keyword>
<evidence type="ECO:0000256" key="5">
    <source>
        <dbReference type="SAM" id="Phobius"/>
    </source>
</evidence>
<gene>
    <name evidence="7" type="ORF">KNW02_07465</name>
</gene>
<dbReference type="Proteomes" id="UP001166191">
    <property type="component" value="Unassembled WGS sequence"/>
</dbReference>
<feature type="transmembrane region" description="Helical" evidence="5">
    <location>
        <begin position="157"/>
        <end position="177"/>
    </location>
</feature>
<evidence type="ECO:0000259" key="6">
    <source>
        <dbReference type="Pfam" id="PF07298"/>
    </source>
</evidence>
<dbReference type="EMBL" id="JAHKNG010000009">
    <property type="protein sequence ID" value="MBU3029955.1"/>
    <property type="molecule type" value="Genomic_DNA"/>
</dbReference>
<reference evidence="7" key="1">
    <citation type="submission" date="2021-06" db="EMBL/GenBank/DDBJ databases">
        <title>Paracoccus bacterium XHP0099 sp. nov., isolated from the surface waters of the Yellow Sea.</title>
        <authorList>
            <person name="Xue H."/>
            <person name="Zhang D."/>
        </authorList>
    </citation>
    <scope>NUCLEOTIDE SEQUENCE</scope>
    <source>
        <strain evidence="7">XHP0099</strain>
    </source>
</reference>
<evidence type="ECO:0000313" key="8">
    <source>
        <dbReference type="Proteomes" id="UP001166191"/>
    </source>
</evidence>
<keyword evidence="3 5" id="KW-1133">Transmembrane helix</keyword>
<keyword evidence="4 5" id="KW-0472">Membrane</keyword>
<name>A0ABS6AH91_9RHOB</name>
<protein>
    <submittedName>
        <fullName evidence="7">NnrU family protein</fullName>
    </submittedName>
</protein>
<sequence length="182" mass="19537">MLILILGVALWWAAHLWKRAAPGLRAQFGDKGKGYVAGALALALILMIWGYKTADGAVWWGPSAAMKGINNILVLIAFYLFAAAGMKTGITRRMRHPQLTGFALWAFAHLLPNGDLPSLILFGGLLAWSLVEMAAINRAQPDWTPPPPVPARKEAMAAVGALLVFGVVALIHGWLGYNPFGA</sequence>
<comment type="caution">
    <text evidence="7">The sequence shown here is derived from an EMBL/GenBank/DDBJ whole genome shotgun (WGS) entry which is preliminary data.</text>
</comment>
<feature type="transmembrane region" description="Helical" evidence="5">
    <location>
        <begin position="72"/>
        <end position="90"/>
    </location>
</feature>
<keyword evidence="2 5" id="KW-0812">Transmembrane</keyword>
<feature type="transmembrane region" description="Helical" evidence="5">
    <location>
        <begin position="35"/>
        <end position="51"/>
    </location>
</feature>
<evidence type="ECO:0000313" key="7">
    <source>
        <dbReference type="EMBL" id="MBU3029955.1"/>
    </source>
</evidence>
<dbReference type="InterPro" id="IPR009915">
    <property type="entry name" value="NnrU_dom"/>
</dbReference>
<evidence type="ECO:0000256" key="3">
    <source>
        <dbReference type="ARBA" id="ARBA00022989"/>
    </source>
</evidence>
<evidence type="ECO:0000256" key="2">
    <source>
        <dbReference type="ARBA" id="ARBA00022692"/>
    </source>
</evidence>